<dbReference type="Proteomes" id="UP001055811">
    <property type="component" value="Linkage Group LG02"/>
</dbReference>
<evidence type="ECO:0000313" key="2">
    <source>
        <dbReference type="Proteomes" id="UP001055811"/>
    </source>
</evidence>
<evidence type="ECO:0000313" key="1">
    <source>
        <dbReference type="EMBL" id="KAI3779384.1"/>
    </source>
</evidence>
<proteinExistence type="predicted"/>
<comment type="caution">
    <text evidence="1">The sequence shown here is derived from an EMBL/GenBank/DDBJ whole genome shotgun (WGS) entry which is preliminary data.</text>
</comment>
<protein>
    <submittedName>
        <fullName evidence="1">Uncharacterized protein</fullName>
    </submittedName>
</protein>
<dbReference type="EMBL" id="CM042010">
    <property type="protein sequence ID" value="KAI3779384.1"/>
    <property type="molecule type" value="Genomic_DNA"/>
</dbReference>
<sequence length="80" mass="9769">MPKREMMILICIYLKRLQMMGIEVQLRDEKLKAKEEGEDLAQEMAELRYDWNLRLKENEGKVLLMFVVFQMLEVPFMRTW</sequence>
<gene>
    <name evidence="1" type="ORF">L2E82_09100</name>
</gene>
<reference evidence="1 2" key="2">
    <citation type="journal article" date="2022" name="Mol. Ecol. Resour.">
        <title>The genomes of chicory, endive, great burdock and yacon provide insights into Asteraceae paleo-polyploidization history and plant inulin production.</title>
        <authorList>
            <person name="Fan W."/>
            <person name="Wang S."/>
            <person name="Wang H."/>
            <person name="Wang A."/>
            <person name="Jiang F."/>
            <person name="Liu H."/>
            <person name="Zhao H."/>
            <person name="Xu D."/>
            <person name="Zhang Y."/>
        </authorList>
    </citation>
    <scope>NUCLEOTIDE SEQUENCE [LARGE SCALE GENOMIC DNA]</scope>
    <source>
        <strain evidence="2">cv. Punajuju</strain>
        <tissue evidence="1">Leaves</tissue>
    </source>
</reference>
<organism evidence="1 2">
    <name type="scientific">Cichorium intybus</name>
    <name type="common">Chicory</name>
    <dbReference type="NCBI Taxonomy" id="13427"/>
    <lineage>
        <taxon>Eukaryota</taxon>
        <taxon>Viridiplantae</taxon>
        <taxon>Streptophyta</taxon>
        <taxon>Embryophyta</taxon>
        <taxon>Tracheophyta</taxon>
        <taxon>Spermatophyta</taxon>
        <taxon>Magnoliopsida</taxon>
        <taxon>eudicotyledons</taxon>
        <taxon>Gunneridae</taxon>
        <taxon>Pentapetalae</taxon>
        <taxon>asterids</taxon>
        <taxon>campanulids</taxon>
        <taxon>Asterales</taxon>
        <taxon>Asteraceae</taxon>
        <taxon>Cichorioideae</taxon>
        <taxon>Cichorieae</taxon>
        <taxon>Cichoriinae</taxon>
        <taxon>Cichorium</taxon>
    </lineage>
</organism>
<keyword evidence="2" id="KW-1185">Reference proteome</keyword>
<name>A0ACB9G797_CICIN</name>
<accession>A0ACB9G797</accession>
<reference evidence="2" key="1">
    <citation type="journal article" date="2022" name="Mol. Ecol. Resour.">
        <title>The genomes of chicory, endive, great burdock and yacon provide insights into Asteraceae palaeo-polyploidization history and plant inulin production.</title>
        <authorList>
            <person name="Fan W."/>
            <person name="Wang S."/>
            <person name="Wang H."/>
            <person name="Wang A."/>
            <person name="Jiang F."/>
            <person name="Liu H."/>
            <person name="Zhao H."/>
            <person name="Xu D."/>
            <person name="Zhang Y."/>
        </authorList>
    </citation>
    <scope>NUCLEOTIDE SEQUENCE [LARGE SCALE GENOMIC DNA]</scope>
    <source>
        <strain evidence="2">cv. Punajuju</strain>
    </source>
</reference>